<protein>
    <submittedName>
        <fullName evidence="4">Chromosomal replication initiator DnaA</fullName>
    </submittedName>
</protein>
<organism evidence="4 5">
    <name type="scientific">Anaerococcus hydrogenalis</name>
    <dbReference type="NCBI Taxonomy" id="33029"/>
    <lineage>
        <taxon>Bacteria</taxon>
        <taxon>Bacillati</taxon>
        <taxon>Bacillota</taxon>
        <taxon>Tissierellia</taxon>
        <taxon>Tissierellales</taxon>
        <taxon>Peptoniphilaceae</taxon>
        <taxon>Anaerococcus</taxon>
    </lineage>
</organism>
<reference evidence="4 5" key="1">
    <citation type="submission" date="2017-09" db="EMBL/GenBank/DDBJ databases">
        <title>Bacterial strain isolated from the female urinary microbiota.</title>
        <authorList>
            <person name="Thomas-White K."/>
            <person name="Kumar N."/>
            <person name="Forster S."/>
            <person name="Putonti C."/>
            <person name="Lawley T."/>
            <person name="Wolfe A.J."/>
        </authorList>
    </citation>
    <scope>NUCLEOTIDE SEQUENCE [LARGE SCALE GENOMIC DNA]</scope>
    <source>
        <strain evidence="4 5">UMB0204</strain>
    </source>
</reference>
<proteinExistence type="predicted"/>
<dbReference type="InterPro" id="IPR027417">
    <property type="entry name" value="P-loop_NTPase"/>
</dbReference>
<evidence type="ECO:0000313" key="4">
    <source>
        <dbReference type="EMBL" id="PMC81980.1"/>
    </source>
</evidence>
<evidence type="ECO:0000259" key="3">
    <source>
        <dbReference type="SMART" id="SM00382"/>
    </source>
</evidence>
<evidence type="ECO:0000256" key="2">
    <source>
        <dbReference type="SAM" id="MobiDB-lite"/>
    </source>
</evidence>
<comment type="caution">
    <text evidence="4">The sequence shown here is derived from an EMBL/GenBank/DDBJ whole genome shotgun (WGS) entry which is preliminary data.</text>
</comment>
<dbReference type="RefSeq" id="WP_102197903.1">
    <property type="nucleotide sequence ID" value="NZ_CAUPDS010000013.1"/>
</dbReference>
<dbReference type="SMART" id="SM00382">
    <property type="entry name" value="AAA"/>
    <property type="match status" value="1"/>
</dbReference>
<gene>
    <name evidence="4" type="ORF">CJ192_04315</name>
</gene>
<dbReference type="NCBIfam" id="NF005304">
    <property type="entry name" value="PRK06835.1"/>
    <property type="match status" value="1"/>
</dbReference>
<evidence type="ECO:0000313" key="5">
    <source>
        <dbReference type="Proteomes" id="UP000235658"/>
    </source>
</evidence>
<dbReference type="CDD" id="cd00009">
    <property type="entry name" value="AAA"/>
    <property type="match status" value="1"/>
</dbReference>
<dbReference type="AlphaFoldDB" id="A0A2N6UJR1"/>
<keyword evidence="1" id="KW-0175">Coiled coil</keyword>
<accession>A0A2N6UJR1</accession>
<feature type="domain" description="AAA+ ATPase" evidence="3">
    <location>
        <begin position="175"/>
        <end position="314"/>
    </location>
</feature>
<dbReference type="Pfam" id="PF00308">
    <property type="entry name" value="Bac_DnaA"/>
    <property type="match status" value="1"/>
</dbReference>
<dbReference type="PANTHER" id="PTHR30050:SF4">
    <property type="entry name" value="ATP-BINDING PROTEIN RV3427C IN INSERTION SEQUENCE-RELATED"/>
    <property type="match status" value="1"/>
</dbReference>
<sequence length="319" mass="37670">MSPNDNISRIIEKRRIKNKEDQEKRKKEIYEKFPRMRVIDNTIASLGRRAAIEAQSGKNVDDYKNKLKELDREKEEILVKNSYPKDYLKIHYHCDICKDTGFVNTETCRCRKKLIIERKYSQSNISSLLKRENFRTFNTNLYSKNLYKDYPISPYENIIRVGKDAQNYVNNFGKVYKNLYIFGEVGRGKTFLINSIAKEILDRNYSVLYLTATKLFSFMNDYLYAFSEKKQELQESYDLIFDSDLLIIDDLGSENDRNSNEANLFEIVNDRIINKKPIIFSSNYSEDEIMEVYGPRIFSRIIGSSDVMEIFGDDLRLLF</sequence>
<dbReference type="SUPFAM" id="SSF52540">
    <property type="entry name" value="P-loop containing nucleoside triphosphate hydrolases"/>
    <property type="match status" value="1"/>
</dbReference>
<dbReference type="GO" id="GO:0006260">
    <property type="term" value="P:DNA replication"/>
    <property type="evidence" value="ECO:0007669"/>
    <property type="project" value="TreeGrafter"/>
</dbReference>
<dbReference type="GeneID" id="84578402"/>
<name>A0A2N6UJR1_9FIRM</name>
<feature type="compositionally biased region" description="Basic and acidic residues" evidence="2">
    <location>
        <begin position="10"/>
        <end position="23"/>
    </location>
</feature>
<dbReference type="InterPro" id="IPR003593">
    <property type="entry name" value="AAA+_ATPase"/>
</dbReference>
<evidence type="ECO:0000256" key="1">
    <source>
        <dbReference type="SAM" id="Coils"/>
    </source>
</evidence>
<dbReference type="EMBL" id="PNHP01000002">
    <property type="protein sequence ID" value="PMC81980.1"/>
    <property type="molecule type" value="Genomic_DNA"/>
</dbReference>
<dbReference type="Proteomes" id="UP000235658">
    <property type="component" value="Unassembled WGS sequence"/>
</dbReference>
<dbReference type="PANTHER" id="PTHR30050">
    <property type="entry name" value="CHROMOSOMAL REPLICATION INITIATOR PROTEIN DNAA"/>
    <property type="match status" value="1"/>
</dbReference>
<dbReference type="InterPro" id="IPR013317">
    <property type="entry name" value="DnaA_dom"/>
</dbReference>
<dbReference type="Gene3D" id="3.40.50.300">
    <property type="entry name" value="P-loop containing nucleotide triphosphate hydrolases"/>
    <property type="match status" value="1"/>
</dbReference>
<feature type="coiled-coil region" evidence="1">
    <location>
        <begin position="53"/>
        <end position="80"/>
    </location>
</feature>
<feature type="region of interest" description="Disordered" evidence="2">
    <location>
        <begin position="1"/>
        <end position="23"/>
    </location>
</feature>